<accession>A0A3N4TWA9</accession>
<comment type="caution">
    <text evidence="8">The sequence shown here is derived from an EMBL/GenBank/DDBJ whole genome shotgun (WGS) entry which is preliminary data.</text>
</comment>
<dbReference type="GO" id="GO:0005576">
    <property type="term" value="C:extracellular region"/>
    <property type="evidence" value="ECO:0007669"/>
    <property type="project" value="UniProtKB-SubCell"/>
</dbReference>
<dbReference type="GO" id="GO:0016020">
    <property type="term" value="C:membrane"/>
    <property type="evidence" value="ECO:0007669"/>
    <property type="project" value="UniProtKB-SubCell"/>
</dbReference>
<reference evidence="8 9" key="1">
    <citation type="submission" date="2018-11" db="EMBL/GenBank/DDBJ databases">
        <title>Genomic Encyclopedia of Type Strains, Phase IV (KMG-IV): sequencing the most valuable type-strain genomes for metagenomic binning, comparative biology and taxonomic classification.</title>
        <authorList>
            <person name="Goeker M."/>
        </authorList>
    </citation>
    <scope>NUCLEOTIDE SEQUENCE [LARGE SCALE GENOMIC DNA]</scope>
    <source>
        <strain evidence="8 9">DSM 104731</strain>
    </source>
</reference>
<evidence type="ECO:0000256" key="5">
    <source>
        <dbReference type="ARBA" id="ARBA00022737"/>
    </source>
</evidence>
<dbReference type="InterPro" id="IPR001343">
    <property type="entry name" value="Hemolysn_Ca-bd"/>
</dbReference>
<proteinExistence type="predicted"/>
<gene>
    <name evidence="8" type="ORF">EDD53_3015</name>
</gene>
<dbReference type="PRINTS" id="PR00313">
    <property type="entry name" value="CABNDNGRPT"/>
</dbReference>
<dbReference type="InterPro" id="IPR011049">
    <property type="entry name" value="Serralysin-like_metalloprot_C"/>
</dbReference>
<dbReference type="SUPFAM" id="SSF51120">
    <property type="entry name" value="beta-Roll"/>
    <property type="match status" value="4"/>
</dbReference>
<dbReference type="InterPro" id="IPR018511">
    <property type="entry name" value="Hemolysin-typ_Ca-bd_CS"/>
</dbReference>
<dbReference type="AlphaFoldDB" id="A0A3N4TWA9"/>
<sequence length="472" mass="47271">GNDTLIGGAGADALIGGAGTDRAQYTDATAALRVDLLNTAANTGYAAGDTFSSIENLMGSNHNDMLSGNNGRNAIWGANGDDILIGRGGDDTLNGGNGNDTLIGGAGADALIGGAGTDRAQYTDATAALRVDLLNTAANTGYAAGDTFSSIENLMGSNHNDMLSGNNGRNAIWGANGDDILIGRGGDDTLNGGNGNDTLIGGAGADALIGGAGTDRAQYTDATAALRVDLLNTAANTGYAAGDTFSSIENLMGSNHNDMLSGNNGRNAIWGANGDDILIGRGGDDALNGGNGNDTLIGGAGADALIGGAGTDRAQYSDATASVRVDLWNSSVNTGYAAGDTYSSIENILGSNHDDILSGNNGRNAIWGGNGDDTIRGRGGDDVLHGGTGADVFEFVVGDDDDIVGDYNAYEDDIEIFGTSTVSGAIDDTDFVITYGTGGDIGTITLAGVYTGLTEDSSEWNDLTDALNAAIA</sequence>
<dbReference type="PANTHER" id="PTHR38340:SF1">
    <property type="entry name" value="S-LAYER PROTEIN"/>
    <property type="match status" value="1"/>
</dbReference>
<evidence type="ECO:0000256" key="7">
    <source>
        <dbReference type="ARBA" id="ARBA00023136"/>
    </source>
</evidence>
<evidence type="ECO:0000256" key="1">
    <source>
        <dbReference type="ARBA" id="ARBA00004370"/>
    </source>
</evidence>
<dbReference type="OrthoDB" id="9342475at2"/>
<dbReference type="Gene3D" id="2.150.10.10">
    <property type="entry name" value="Serralysin-like metalloprotease, C-terminal"/>
    <property type="match status" value="4"/>
</dbReference>
<dbReference type="InterPro" id="IPR050557">
    <property type="entry name" value="RTX_toxin/Mannuronan_C5-epim"/>
</dbReference>
<dbReference type="Proteomes" id="UP000269689">
    <property type="component" value="Unassembled WGS sequence"/>
</dbReference>
<dbReference type="PROSITE" id="PS00330">
    <property type="entry name" value="HEMOLYSIN_CALCIUM"/>
    <property type="match status" value="11"/>
</dbReference>
<feature type="non-terminal residue" evidence="8">
    <location>
        <position position="1"/>
    </location>
</feature>
<dbReference type="PRINTS" id="PR01488">
    <property type="entry name" value="RTXTOXINA"/>
</dbReference>
<evidence type="ECO:0000313" key="9">
    <source>
        <dbReference type="Proteomes" id="UP000269689"/>
    </source>
</evidence>
<evidence type="ECO:0000256" key="2">
    <source>
        <dbReference type="ARBA" id="ARBA00004613"/>
    </source>
</evidence>
<dbReference type="GO" id="GO:0005509">
    <property type="term" value="F:calcium ion binding"/>
    <property type="evidence" value="ECO:0007669"/>
    <property type="project" value="InterPro"/>
</dbReference>
<keyword evidence="6" id="KW-0843">Virulence</keyword>
<protein>
    <submittedName>
        <fullName evidence="8">Hemolysin type calcium-binding protein</fullName>
    </submittedName>
</protein>
<keyword evidence="4" id="KW-0800">Toxin</keyword>
<organism evidence="8 9">
    <name type="scientific">Pacificibacter maritimus</name>
    <dbReference type="NCBI Taxonomy" id="762213"/>
    <lineage>
        <taxon>Bacteria</taxon>
        <taxon>Pseudomonadati</taxon>
        <taxon>Pseudomonadota</taxon>
        <taxon>Alphaproteobacteria</taxon>
        <taxon>Rhodobacterales</taxon>
        <taxon>Roseobacteraceae</taxon>
        <taxon>Pacificibacter</taxon>
    </lineage>
</organism>
<evidence type="ECO:0000256" key="3">
    <source>
        <dbReference type="ARBA" id="ARBA00022525"/>
    </source>
</evidence>
<keyword evidence="7" id="KW-0472">Membrane</keyword>
<keyword evidence="9" id="KW-1185">Reference proteome</keyword>
<dbReference type="GO" id="GO:0090729">
    <property type="term" value="F:toxin activity"/>
    <property type="evidence" value="ECO:0007669"/>
    <property type="project" value="UniProtKB-KW"/>
</dbReference>
<dbReference type="InterPro" id="IPR003995">
    <property type="entry name" value="RTX_toxin_determinant-A"/>
</dbReference>
<name>A0A3N4TWA9_9RHOB</name>
<dbReference type="PANTHER" id="PTHR38340">
    <property type="entry name" value="S-LAYER PROTEIN"/>
    <property type="match status" value="1"/>
</dbReference>
<evidence type="ECO:0000313" key="8">
    <source>
        <dbReference type="EMBL" id="RPE62826.1"/>
    </source>
</evidence>
<dbReference type="EMBL" id="RKQK01000008">
    <property type="protein sequence ID" value="RPE62826.1"/>
    <property type="molecule type" value="Genomic_DNA"/>
</dbReference>
<keyword evidence="5" id="KW-0677">Repeat</keyword>
<evidence type="ECO:0000256" key="4">
    <source>
        <dbReference type="ARBA" id="ARBA00022656"/>
    </source>
</evidence>
<dbReference type="RefSeq" id="WP_148087115.1">
    <property type="nucleotide sequence ID" value="NZ_RKQK01000008.1"/>
</dbReference>
<comment type="subcellular location">
    <subcellularLocation>
        <location evidence="1">Membrane</location>
    </subcellularLocation>
    <subcellularLocation>
        <location evidence="2">Secreted</location>
    </subcellularLocation>
</comment>
<evidence type="ECO:0000256" key="6">
    <source>
        <dbReference type="ARBA" id="ARBA00023026"/>
    </source>
</evidence>
<dbReference type="Pfam" id="PF00353">
    <property type="entry name" value="HemolysinCabind"/>
    <property type="match status" value="5"/>
</dbReference>
<keyword evidence="3" id="KW-0964">Secreted</keyword>